<accession>A0A8T0H3W4</accession>
<organism evidence="5 6">
    <name type="scientific">Ceratodon purpureus</name>
    <name type="common">Fire moss</name>
    <name type="synonym">Dicranum purpureum</name>
    <dbReference type="NCBI Taxonomy" id="3225"/>
    <lineage>
        <taxon>Eukaryota</taxon>
        <taxon>Viridiplantae</taxon>
        <taxon>Streptophyta</taxon>
        <taxon>Embryophyta</taxon>
        <taxon>Bryophyta</taxon>
        <taxon>Bryophytina</taxon>
        <taxon>Bryopsida</taxon>
        <taxon>Dicranidae</taxon>
        <taxon>Pseudoditrichales</taxon>
        <taxon>Ditrichaceae</taxon>
        <taxon>Ceratodon</taxon>
    </lineage>
</organism>
<dbReference type="InterPro" id="IPR002213">
    <property type="entry name" value="UDP_glucos_trans"/>
</dbReference>
<dbReference type="PANTHER" id="PTHR48045">
    <property type="entry name" value="UDP-GLYCOSYLTRANSFERASE 72B1"/>
    <property type="match status" value="1"/>
</dbReference>
<evidence type="ECO:0000256" key="3">
    <source>
        <dbReference type="RuleBase" id="RU003718"/>
    </source>
</evidence>
<dbReference type="PROSITE" id="PS00375">
    <property type="entry name" value="UDPGT"/>
    <property type="match status" value="1"/>
</dbReference>
<sequence>MIMDALLQDPALPGAPHILLVSIPPPGHLFPFTSFAYQLAAAGAQVTCFTTGYVFEHLQHRGDNKYRDESSSGSCSKSSRVRFEGLFDYEEIHEIGMDDVMGWLQAFSNEKMEAVLERRFLELQPRPVCIVADMFLGWVQDVANKMHVPRHTLFTMNAKELAFLIRIPQLFESGELPGLNADGVMKSDISMPGMAPLPVEGVWGVFKDETVGHHQQVKEAFRRLSESKSIILNTFEELEAETLEALRTDYVAANIKVPELLPILLSSIPRLQRPNATIGNDQVSEVEKWLDTQAPASVIYISFGSLATLTKQQTGALALALEATNYPFIWVYRPPGISQVSRQSKVSISANHETSYEYFPPRFQDRVGGRAMLINGWAPQPQILTHHAIGAFLTHCGWNSTLESVCAGVPMLCWPFFADQNMNARFVTDTIQAGLRMKWGRSDDTVDQDEIQKVLTQMMDGEEGKAARSSALKFRLLAQADVADGGASNSNLHKILQECTSASLCNGSYGC</sequence>
<dbReference type="EMBL" id="CM026429">
    <property type="protein sequence ID" value="KAG0565467.1"/>
    <property type="molecule type" value="Genomic_DNA"/>
</dbReference>
<dbReference type="SUPFAM" id="SSF53756">
    <property type="entry name" value="UDP-Glycosyltransferase/glycogen phosphorylase"/>
    <property type="match status" value="1"/>
</dbReference>
<comment type="similarity">
    <text evidence="1 3">Belongs to the UDP-glycosyltransferase family.</text>
</comment>
<dbReference type="GO" id="GO:0008194">
    <property type="term" value="F:UDP-glycosyltransferase activity"/>
    <property type="evidence" value="ECO:0007669"/>
    <property type="project" value="InterPro"/>
</dbReference>
<dbReference type="CDD" id="cd03784">
    <property type="entry name" value="GT1_Gtf-like"/>
    <property type="match status" value="1"/>
</dbReference>
<dbReference type="Gene3D" id="3.40.50.2000">
    <property type="entry name" value="Glycogen Phosphorylase B"/>
    <property type="match status" value="2"/>
</dbReference>
<dbReference type="InterPro" id="IPR035595">
    <property type="entry name" value="UDP_glycos_trans_CS"/>
</dbReference>
<dbReference type="Pfam" id="PF00201">
    <property type="entry name" value="UDPGT"/>
    <property type="match status" value="1"/>
</dbReference>
<dbReference type="Proteomes" id="UP000822688">
    <property type="component" value="Chromosome 8"/>
</dbReference>
<evidence type="ECO:0000256" key="1">
    <source>
        <dbReference type="ARBA" id="ARBA00009995"/>
    </source>
</evidence>
<dbReference type="EC" id="2.4.1.-" evidence="4"/>
<protein>
    <recommendedName>
        <fullName evidence="4">Glycosyltransferase</fullName>
        <ecNumber evidence="4">2.4.1.-</ecNumber>
    </recommendedName>
</protein>
<keyword evidence="2 3" id="KW-0808">Transferase</keyword>
<keyword evidence="3" id="KW-0328">Glycosyltransferase</keyword>
<evidence type="ECO:0000256" key="2">
    <source>
        <dbReference type="ARBA" id="ARBA00022679"/>
    </source>
</evidence>
<gene>
    <name evidence="5" type="ORF">KC19_8G192600</name>
</gene>
<evidence type="ECO:0000313" key="6">
    <source>
        <dbReference type="Proteomes" id="UP000822688"/>
    </source>
</evidence>
<dbReference type="PANTHER" id="PTHR48045:SF31">
    <property type="entry name" value="UDP-GLYCOSYLTRANSFERASE 76B1-LIKE"/>
    <property type="match status" value="1"/>
</dbReference>
<evidence type="ECO:0000256" key="4">
    <source>
        <dbReference type="RuleBase" id="RU362057"/>
    </source>
</evidence>
<evidence type="ECO:0000313" key="5">
    <source>
        <dbReference type="EMBL" id="KAG0565467.1"/>
    </source>
</evidence>
<dbReference type="FunFam" id="3.40.50.2000:FF:000060">
    <property type="entry name" value="Glycosyltransferase"/>
    <property type="match status" value="1"/>
</dbReference>
<keyword evidence="6" id="KW-1185">Reference proteome</keyword>
<name>A0A8T0H3W4_CERPU</name>
<dbReference type="AlphaFoldDB" id="A0A8T0H3W4"/>
<comment type="caution">
    <text evidence="5">The sequence shown here is derived from an EMBL/GenBank/DDBJ whole genome shotgun (WGS) entry which is preliminary data.</text>
</comment>
<reference evidence="5" key="1">
    <citation type="submission" date="2020-06" db="EMBL/GenBank/DDBJ databases">
        <title>WGS assembly of Ceratodon purpureus strain R40.</title>
        <authorList>
            <person name="Carey S.B."/>
            <person name="Jenkins J."/>
            <person name="Shu S."/>
            <person name="Lovell J.T."/>
            <person name="Sreedasyam A."/>
            <person name="Maumus F."/>
            <person name="Tiley G.P."/>
            <person name="Fernandez-Pozo N."/>
            <person name="Barry K."/>
            <person name="Chen C."/>
            <person name="Wang M."/>
            <person name="Lipzen A."/>
            <person name="Daum C."/>
            <person name="Saski C.A."/>
            <person name="Payton A.C."/>
            <person name="Mcbreen J.C."/>
            <person name="Conrad R.E."/>
            <person name="Kollar L.M."/>
            <person name="Olsson S."/>
            <person name="Huttunen S."/>
            <person name="Landis J.B."/>
            <person name="Wickett N.J."/>
            <person name="Johnson M.G."/>
            <person name="Rensing S.A."/>
            <person name="Grimwood J."/>
            <person name="Schmutz J."/>
            <person name="Mcdaniel S.F."/>
        </authorList>
    </citation>
    <scope>NUCLEOTIDE SEQUENCE</scope>
    <source>
        <strain evidence="5">R40</strain>
    </source>
</reference>
<proteinExistence type="inferred from homology"/>